<dbReference type="EC" id="3.2.1.89" evidence="4"/>
<evidence type="ECO:0000256" key="4">
    <source>
        <dbReference type="RuleBase" id="RU361192"/>
    </source>
</evidence>
<keyword evidence="4" id="KW-0732">Signal</keyword>
<feature type="chain" id="PRO_5041484390" description="Arabinogalactan endo-beta-1,4-galactanase" evidence="4">
    <location>
        <begin position="21"/>
        <end position="371"/>
    </location>
</feature>
<comment type="similarity">
    <text evidence="1 4">Belongs to the glycosyl hydrolase 53 family.</text>
</comment>
<evidence type="ECO:0000256" key="2">
    <source>
        <dbReference type="ARBA" id="ARBA00022801"/>
    </source>
</evidence>
<evidence type="ECO:0000256" key="1">
    <source>
        <dbReference type="ARBA" id="ARBA00010687"/>
    </source>
</evidence>
<reference evidence="5" key="1">
    <citation type="submission" date="2023-08" db="EMBL/GenBank/DDBJ databases">
        <title>Comparative genomics and taxonomic characterization of three novel marine species of genus Marivirga.</title>
        <authorList>
            <person name="Muhammad N."/>
            <person name="Kim S.-G."/>
        </authorList>
    </citation>
    <scope>NUCLEOTIDE SEQUENCE [LARGE SCALE GENOMIC DNA]</scope>
    <source>
        <strain evidence="5">ABR2-2</strain>
    </source>
</reference>
<accession>A0AA51N7I8</accession>
<keyword evidence="2 4" id="KW-0378">Hydrolase</keyword>
<name>A0AA51N7I8_9BACT</name>
<dbReference type="SUPFAM" id="SSF51445">
    <property type="entry name" value="(Trans)glycosidases"/>
    <property type="match status" value="1"/>
</dbReference>
<dbReference type="Gene3D" id="3.20.20.80">
    <property type="entry name" value="Glycosidases"/>
    <property type="match status" value="1"/>
</dbReference>
<dbReference type="Proteomes" id="UP001244443">
    <property type="component" value="Chromosome"/>
</dbReference>
<comment type="catalytic activity">
    <reaction evidence="4">
        <text>The enzyme specifically hydrolyzes (1-&gt;4)-beta-D-galactosidic linkages in type I arabinogalactans.</text>
        <dbReference type="EC" id="3.2.1.89"/>
    </reaction>
</comment>
<keyword evidence="6" id="KW-1185">Reference proteome</keyword>
<gene>
    <name evidence="5" type="ORF">QYS48_28625</name>
</gene>
<dbReference type="EMBL" id="CP129970">
    <property type="protein sequence ID" value="WMN07394.1"/>
    <property type="molecule type" value="Genomic_DNA"/>
</dbReference>
<dbReference type="Pfam" id="PF07745">
    <property type="entry name" value="Glyco_hydro_53"/>
    <property type="match status" value="1"/>
</dbReference>
<feature type="signal peptide" evidence="4">
    <location>
        <begin position="1"/>
        <end position="20"/>
    </location>
</feature>
<sequence>MKACNLILFFYILFCSACESVDPELDESICESEERLSNLNERNFGMGFTTWPYDATTESVENTYSFISKNSSIYAEHLDNKIPWDSWIKNEPLPEGFLNDVTSRKQKRINGLDLLLSVSVLNSNRTNIIEDYQGNIPEYQQLDDPAIVNAYVAHLNYLIDQLEPDYLIISIESNELLINTPSKWPEFKRLMQNVKSQIAQNHPDLPLSESITLHNWYAPEVENPDAFIDEIQNYISDYDFTAISFYPFFKGLKTSEDFQLAFDFLHENTNKTIAFVETTMIAEDLEVSGLNLAIDGNECSQKIYLESLLLNAEEQDYEFIIWWAHRDYDALWETFDESIKDLGKIWRDTGLLDEEGNERQSYKLWQEILAL</sequence>
<proteinExistence type="inferred from homology"/>
<dbReference type="GO" id="GO:0031218">
    <property type="term" value="F:arabinogalactan endo-1,4-beta-galactosidase activity"/>
    <property type="evidence" value="ECO:0007669"/>
    <property type="project" value="UniProtKB-EC"/>
</dbReference>
<protein>
    <recommendedName>
        <fullName evidence="4">Arabinogalactan endo-beta-1,4-galactanase</fullName>
        <ecNumber evidence="4">3.2.1.89</ecNumber>
    </recommendedName>
</protein>
<organism evidence="5 6">
    <name type="scientific">Marivirga arenosa</name>
    <dbReference type="NCBI Taxonomy" id="3059076"/>
    <lineage>
        <taxon>Bacteria</taxon>
        <taxon>Pseudomonadati</taxon>
        <taxon>Bacteroidota</taxon>
        <taxon>Cytophagia</taxon>
        <taxon>Cytophagales</taxon>
        <taxon>Marivirgaceae</taxon>
        <taxon>Marivirga</taxon>
    </lineage>
</organism>
<keyword evidence="3 4" id="KW-0326">Glycosidase</keyword>
<dbReference type="InterPro" id="IPR017853">
    <property type="entry name" value="GH"/>
</dbReference>
<dbReference type="GO" id="GO:0015926">
    <property type="term" value="F:glucosidase activity"/>
    <property type="evidence" value="ECO:0007669"/>
    <property type="project" value="InterPro"/>
</dbReference>
<evidence type="ECO:0000256" key="3">
    <source>
        <dbReference type="ARBA" id="ARBA00023295"/>
    </source>
</evidence>
<dbReference type="AlphaFoldDB" id="A0AA51N7I8"/>
<evidence type="ECO:0000313" key="5">
    <source>
        <dbReference type="EMBL" id="WMN07394.1"/>
    </source>
</evidence>
<dbReference type="InterPro" id="IPR011683">
    <property type="entry name" value="Glyco_hydro_53"/>
</dbReference>
<dbReference type="RefSeq" id="WP_308357522.1">
    <property type="nucleotide sequence ID" value="NZ_CP129970.2"/>
</dbReference>
<evidence type="ECO:0000313" key="6">
    <source>
        <dbReference type="Proteomes" id="UP001244443"/>
    </source>
</evidence>